<accession>S7U334</accession>
<keyword evidence="2" id="KW-1185">Reference proteome</keyword>
<dbReference type="RefSeq" id="WP_020875510.1">
    <property type="nucleotide sequence ID" value="NZ_FUWN01000051.1"/>
</dbReference>
<dbReference type="Pfam" id="PF07682">
    <property type="entry name" value="SOR"/>
    <property type="match status" value="1"/>
</dbReference>
<sequence length="56" mass="6890">MENALNPVRSYQYIMWKRWQDHDEFHEQQFSRIFELCTSCLGMVVEGPWEPVYRAH</sequence>
<name>S7U334_DESML</name>
<dbReference type="STRING" id="897.B2D07_00905"/>
<dbReference type="SUPFAM" id="SSF54909">
    <property type="entry name" value="Dimeric alpha+beta barrel"/>
    <property type="match status" value="1"/>
</dbReference>
<organism evidence="1 2">
    <name type="scientific">Desulfococcus multivorans DSM 2059</name>
    <dbReference type="NCBI Taxonomy" id="1121405"/>
    <lineage>
        <taxon>Bacteria</taxon>
        <taxon>Pseudomonadati</taxon>
        <taxon>Thermodesulfobacteriota</taxon>
        <taxon>Desulfobacteria</taxon>
        <taxon>Desulfobacterales</taxon>
        <taxon>Desulfococcaceae</taxon>
        <taxon>Desulfococcus</taxon>
    </lineage>
</organism>
<dbReference type="eggNOG" id="ENOG502Z7Z0">
    <property type="taxonomic scope" value="Bacteria"/>
</dbReference>
<proteinExistence type="predicted"/>
<dbReference type="Proteomes" id="UP000014977">
    <property type="component" value="Unassembled WGS sequence"/>
</dbReference>
<evidence type="ECO:0000313" key="2">
    <source>
        <dbReference type="Proteomes" id="UP000014977"/>
    </source>
</evidence>
<evidence type="ECO:0000313" key="1">
    <source>
        <dbReference type="EMBL" id="EPR43876.1"/>
    </source>
</evidence>
<protein>
    <submittedName>
        <fullName evidence="1">Sulfur oxygenase reductase</fullName>
    </submittedName>
</protein>
<dbReference type="EMBL" id="ATHJ01000041">
    <property type="protein sequence ID" value="EPR43876.1"/>
    <property type="molecule type" value="Genomic_DNA"/>
</dbReference>
<dbReference type="AlphaFoldDB" id="S7U334"/>
<gene>
    <name evidence="1" type="ORF">dsmv_3835</name>
</gene>
<dbReference type="InterPro" id="IPR011008">
    <property type="entry name" value="Dimeric_a/b-barrel"/>
</dbReference>
<reference evidence="1 2" key="1">
    <citation type="journal article" date="2013" name="Genome Announc.">
        <title>Draft genome sequences for three mercury-methylating, sulfate-reducing bacteria.</title>
        <authorList>
            <person name="Brown S.D."/>
            <person name="Hurt R.A.Jr."/>
            <person name="Gilmour C.C."/>
            <person name="Elias D.A."/>
        </authorList>
    </citation>
    <scope>NUCLEOTIDE SEQUENCE [LARGE SCALE GENOMIC DNA]</scope>
    <source>
        <strain evidence="1 2">DSM 2059</strain>
    </source>
</reference>
<dbReference type="InterPro" id="IPR011661">
    <property type="entry name" value="S_Oase_red"/>
</dbReference>
<comment type="caution">
    <text evidence="1">The sequence shown here is derived from an EMBL/GenBank/DDBJ whole genome shotgun (WGS) entry which is preliminary data.</text>
</comment>